<evidence type="ECO:0000256" key="4">
    <source>
        <dbReference type="ARBA" id="ARBA00022695"/>
    </source>
</evidence>
<dbReference type="AlphaFoldDB" id="A0A5B9D6W8"/>
<reference evidence="10 11" key="2">
    <citation type="journal article" date="2024" name="Int. J. Syst. Evol. Microbiol.">
        <title>Promethearchaeum syntrophicum gen. nov., sp. nov., an anaerobic, obligately syntrophic archaeon, the first isolate of the lineage 'Asgard' archaea, and proposal of the new archaeal phylum Promethearchaeota phyl. nov. and kingdom Promethearchaeati regn. nov.</title>
        <authorList>
            <person name="Imachi H."/>
            <person name="Nobu M.K."/>
            <person name="Kato S."/>
            <person name="Takaki Y."/>
            <person name="Miyazaki M."/>
            <person name="Miyata M."/>
            <person name="Ogawara M."/>
            <person name="Saito Y."/>
            <person name="Sakai S."/>
            <person name="Tahara Y.O."/>
            <person name="Takano Y."/>
            <person name="Tasumi E."/>
            <person name="Uematsu K."/>
            <person name="Yoshimura T."/>
            <person name="Itoh T."/>
            <person name="Ohkuma M."/>
            <person name="Takai K."/>
        </authorList>
    </citation>
    <scope>NUCLEOTIDE SEQUENCE [LARGE SCALE GENOMIC DNA]</scope>
    <source>
        <strain evidence="10 11">MK-D1</strain>
    </source>
</reference>
<dbReference type="SMART" id="SM00486">
    <property type="entry name" value="POLBc"/>
    <property type="match status" value="1"/>
</dbReference>
<dbReference type="PANTHER" id="PTHR10322:SF23">
    <property type="entry name" value="DNA POLYMERASE DELTA CATALYTIC SUBUNIT"/>
    <property type="match status" value="1"/>
</dbReference>
<dbReference type="Pfam" id="PF03104">
    <property type="entry name" value="DNA_pol_B_exo1"/>
    <property type="match status" value="1"/>
</dbReference>
<dbReference type="InterPro" id="IPR050240">
    <property type="entry name" value="DNA_pol_type-B"/>
</dbReference>
<dbReference type="GO" id="GO:0003677">
    <property type="term" value="F:DNA binding"/>
    <property type="evidence" value="ECO:0007669"/>
    <property type="project" value="UniProtKB-KW"/>
</dbReference>
<keyword evidence="4" id="KW-0548">Nucleotidyltransferase</keyword>
<dbReference type="GeneID" id="41328722"/>
<dbReference type="Gene3D" id="3.90.1600.10">
    <property type="entry name" value="Palm domain of DNA polymerase"/>
    <property type="match status" value="1"/>
</dbReference>
<dbReference type="PANTHER" id="PTHR10322">
    <property type="entry name" value="DNA POLYMERASE CATALYTIC SUBUNIT"/>
    <property type="match status" value="1"/>
</dbReference>
<protein>
    <recommendedName>
        <fullName evidence="2">DNA-directed DNA polymerase</fullName>
        <ecNumber evidence="2">2.7.7.7</ecNumber>
    </recommendedName>
</protein>
<dbReference type="Pfam" id="PF00136">
    <property type="entry name" value="DNA_pol_B"/>
    <property type="match status" value="1"/>
</dbReference>
<dbReference type="InterPro" id="IPR006133">
    <property type="entry name" value="DNA-dir_DNA_pol_B_exonuc"/>
</dbReference>
<dbReference type="InterPro" id="IPR036397">
    <property type="entry name" value="RNaseH_sf"/>
</dbReference>
<dbReference type="InterPro" id="IPR023211">
    <property type="entry name" value="DNA_pol_palm_dom_sf"/>
</dbReference>
<keyword evidence="6" id="KW-0238">DNA-binding</keyword>
<evidence type="ECO:0000256" key="3">
    <source>
        <dbReference type="ARBA" id="ARBA00022679"/>
    </source>
</evidence>
<evidence type="ECO:0000259" key="8">
    <source>
        <dbReference type="Pfam" id="PF00136"/>
    </source>
</evidence>
<dbReference type="EMBL" id="CP042905">
    <property type="protein sequence ID" value="QEE14898.1"/>
    <property type="molecule type" value="Genomic_DNA"/>
</dbReference>
<dbReference type="GO" id="GO:0006261">
    <property type="term" value="P:DNA-templated DNA replication"/>
    <property type="evidence" value="ECO:0007669"/>
    <property type="project" value="TreeGrafter"/>
</dbReference>
<name>A0A5B9D6W8_9ARCH</name>
<evidence type="ECO:0000313" key="10">
    <source>
        <dbReference type="EMBL" id="QEE14898.1"/>
    </source>
</evidence>
<dbReference type="GO" id="GO:0000166">
    <property type="term" value="F:nucleotide binding"/>
    <property type="evidence" value="ECO:0007669"/>
    <property type="project" value="InterPro"/>
</dbReference>
<dbReference type="KEGG" id="psyt:DSAG12_00719"/>
<keyword evidence="5" id="KW-0239">DNA-directed DNA polymerase</keyword>
<dbReference type="InterPro" id="IPR042087">
    <property type="entry name" value="DNA_pol_B_thumb"/>
</dbReference>
<evidence type="ECO:0000256" key="2">
    <source>
        <dbReference type="ARBA" id="ARBA00012417"/>
    </source>
</evidence>
<keyword evidence="3" id="KW-0808">Transferase</keyword>
<dbReference type="SUPFAM" id="SSF53098">
    <property type="entry name" value="Ribonuclease H-like"/>
    <property type="match status" value="1"/>
</dbReference>
<comment type="similarity">
    <text evidence="1">Belongs to the DNA polymerase type-B family.</text>
</comment>
<dbReference type="InterPro" id="IPR006172">
    <property type="entry name" value="DNA-dir_DNA_pol_B"/>
</dbReference>
<keyword evidence="11" id="KW-1185">Reference proteome</keyword>
<dbReference type="EC" id="2.7.7.7" evidence="2"/>
<dbReference type="Proteomes" id="UP000321408">
    <property type="component" value="Chromosome"/>
</dbReference>
<evidence type="ECO:0000259" key="9">
    <source>
        <dbReference type="Pfam" id="PF03104"/>
    </source>
</evidence>
<dbReference type="InterPro" id="IPR043502">
    <property type="entry name" value="DNA/RNA_pol_sf"/>
</dbReference>
<dbReference type="Gene3D" id="3.30.342.10">
    <property type="entry name" value="DNA Polymerase, chain B, domain 1"/>
    <property type="match status" value="1"/>
</dbReference>
<feature type="domain" description="DNA-directed DNA polymerase family B multifunctional" evidence="8">
    <location>
        <begin position="382"/>
        <end position="784"/>
    </location>
</feature>
<evidence type="ECO:0000256" key="6">
    <source>
        <dbReference type="ARBA" id="ARBA00023125"/>
    </source>
</evidence>
<evidence type="ECO:0000313" key="11">
    <source>
        <dbReference type="Proteomes" id="UP000321408"/>
    </source>
</evidence>
<evidence type="ECO:0000256" key="5">
    <source>
        <dbReference type="ARBA" id="ARBA00022932"/>
    </source>
</evidence>
<dbReference type="InterPro" id="IPR006134">
    <property type="entry name" value="DNA-dir_DNA_pol_B_multi_dom"/>
</dbReference>
<dbReference type="GO" id="GO:0003887">
    <property type="term" value="F:DNA-directed DNA polymerase activity"/>
    <property type="evidence" value="ECO:0007669"/>
    <property type="project" value="UniProtKB-KW"/>
</dbReference>
<comment type="catalytic activity">
    <reaction evidence="7">
        <text>DNA(n) + a 2'-deoxyribonucleoside 5'-triphosphate = DNA(n+1) + diphosphate</text>
        <dbReference type="Rhea" id="RHEA:22508"/>
        <dbReference type="Rhea" id="RHEA-COMP:17339"/>
        <dbReference type="Rhea" id="RHEA-COMP:17340"/>
        <dbReference type="ChEBI" id="CHEBI:33019"/>
        <dbReference type="ChEBI" id="CHEBI:61560"/>
        <dbReference type="ChEBI" id="CHEBI:173112"/>
        <dbReference type="EC" id="2.7.7.7"/>
    </reaction>
</comment>
<sequence length="819" mass="94635">MQDILFDAWIIDLMVHEKGILLWLKKKNGVVVRAIYEFQPSFYIVPKKQVFNDKKTSNNVDYQKFINAMQAHPQIKSAVICKRRIKAEDSQFSQVIRIQVDSPFKFKKTVRQIKELEQFNFYNIDIPLTQMFFYETGLFPFAFCSFQLKKKQTDLIVHSIILNDSNESILYQFPPLRVIWLEIEVEQLGLRKKGTDRLKNCKLTVDPCSVNISLNSLFSPSEIVTDKHGRPQIIIEGKNERQMLFTLQVAIKKIDPDVIFTSHGDEELFPYLLFRASYLRLENHFSLSRDGASLKSTRFLKNGSNSFMSYGIVHHKSNSQFYLNGRMHIDSAIYGGLHFDDGNLFGLIEVARVTYSPLQRLTRVTIGGALQSLQFYHAYALGILIPDIKKNSEDFRESTVLLSTDRGGHILNPKIGLFRRVAEIDFTSMYPALMVQYNVSPEIVNCKCCESSENKVPGLDYHLCSKRKGIVPLSLRVPLTKRISYKNLSKNKNEHESKKYEKMEEALKWILVVCFGYLGFRNARFGRIEAHQTVCAYSRELLLEAMKICENHGLIMIHGIVDSLYVRAPDSMDDETFQKKCLEVVEKITQKSLIPIRYNPENDYFKFISFLPTKADPNVGALNRYWGVKQNGAIKVRGIELRRHDSPPFIKEFQQEMIEAISSSPIVDNSKWLLSSKIVPVLLKYYRDLESRGVNPEKLAITIRVTRRFNEYKVQNYQAIAARYLEKHGVSIGPGQKVSFVIVKDKARNPQDRVLPIDIYHMKNASYDISKYKELLVRALINLLPYKIPESIRRNLETLSGTQTRFKPKVQKPISAYFT</sequence>
<organism evidence="10 11">
    <name type="scientific">Promethearchaeum syntrophicum</name>
    <dbReference type="NCBI Taxonomy" id="2594042"/>
    <lineage>
        <taxon>Archaea</taxon>
        <taxon>Promethearchaeati</taxon>
        <taxon>Promethearchaeota</taxon>
        <taxon>Promethearchaeia</taxon>
        <taxon>Promethearchaeales</taxon>
        <taxon>Promethearchaeaceae</taxon>
        <taxon>Promethearchaeum</taxon>
    </lineage>
</organism>
<dbReference type="RefSeq" id="WP_147661833.1">
    <property type="nucleotide sequence ID" value="NZ_CP042905.2"/>
</dbReference>
<dbReference type="OrthoDB" id="323192at2157"/>
<gene>
    <name evidence="10" type="ORF">DSAG12_00719</name>
</gene>
<proteinExistence type="inferred from homology"/>
<feature type="domain" description="DNA-directed DNA polymerase family B exonuclease" evidence="9">
    <location>
        <begin position="121"/>
        <end position="331"/>
    </location>
</feature>
<dbReference type="Gene3D" id="3.30.420.10">
    <property type="entry name" value="Ribonuclease H-like superfamily/Ribonuclease H"/>
    <property type="match status" value="1"/>
</dbReference>
<dbReference type="InterPro" id="IPR012337">
    <property type="entry name" value="RNaseH-like_sf"/>
</dbReference>
<accession>A0A5B9D6W8</accession>
<dbReference type="SUPFAM" id="SSF56672">
    <property type="entry name" value="DNA/RNA polymerases"/>
    <property type="match status" value="1"/>
</dbReference>
<evidence type="ECO:0000256" key="7">
    <source>
        <dbReference type="ARBA" id="ARBA00049244"/>
    </source>
</evidence>
<dbReference type="Gene3D" id="1.10.132.60">
    <property type="entry name" value="DNA polymerase family B, C-terminal domain"/>
    <property type="match status" value="1"/>
</dbReference>
<dbReference type="Gene3D" id="1.10.287.690">
    <property type="entry name" value="Helix hairpin bin"/>
    <property type="match status" value="1"/>
</dbReference>
<evidence type="ECO:0000256" key="1">
    <source>
        <dbReference type="ARBA" id="ARBA00005755"/>
    </source>
</evidence>
<reference evidence="10 11" key="1">
    <citation type="journal article" date="2020" name="Nature">
        <title>Isolation of an archaeon at the prokaryote-eukaryote interface.</title>
        <authorList>
            <person name="Imachi H."/>
            <person name="Nobu M.K."/>
            <person name="Nakahara N."/>
            <person name="Morono Y."/>
            <person name="Ogawara M."/>
            <person name="Takaki Y."/>
            <person name="Takano Y."/>
            <person name="Uematsu K."/>
            <person name="Ikuta T."/>
            <person name="Ito M."/>
            <person name="Matsui Y."/>
            <person name="Miyazaki M."/>
            <person name="Murata K."/>
            <person name="Saito Y."/>
            <person name="Sakai S."/>
            <person name="Song C."/>
            <person name="Tasumi E."/>
            <person name="Yamanaka Y."/>
            <person name="Yamaguchi T."/>
            <person name="Kamagata Y."/>
            <person name="Tamaki H."/>
            <person name="Takai K."/>
        </authorList>
    </citation>
    <scope>NUCLEOTIDE SEQUENCE [LARGE SCALE GENOMIC DNA]</scope>
    <source>
        <strain evidence="10 11">MK-D1</strain>
    </source>
</reference>